<proteinExistence type="predicted"/>
<dbReference type="Proteomes" id="UP000581135">
    <property type="component" value="Unassembled WGS sequence"/>
</dbReference>
<dbReference type="RefSeq" id="WP_183415863.1">
    <property type="nucleotide sequence ID" value="NZ_JACHXA010000003.1"/>
</dbReference>
<dbReference type="InterPro" id="IPR046357">
    <property type="entry name" value="PPIase_dom_sf"/>
</dbReference>
<dbReference type="Pfam" id="PF09312">
    <property type="entry name" value="SurA_N"/>
    <property type="match status" value="1"/>
</dbReference>
<dbReference type="GO" id="GO:0003755">
    <property type="term" value="F:peptidyl-prolyl cis-trans isomerase activity"/>
    <property type="evidence" value="ECO:0007669"/>
    <property type="project" value="UniProtKB-KW"/>
</dbReference>
<dbReference type="PANTHER" id="PTHR47637:SF1">
    <property type="entry name" value="CHAPERONE SURA"/>
    <property type="match status" value="1"/>
</dbReference>
<evidence type="ECO:0000256" key="5">
    <source>
        <dbReference type="ARBA" id="ARBA00023186"/>
    </source>
</evidence>
<gene>
    <name evidence="12" type="ORF">FHR98_001332</name>
</gene>
<keyword evidence="6 9" id="KW-0413">Isomerase</keyword>
<evidence type="ECO:0000256" key="10">
    <source>
        <dbReference type="SAM" id="SignalP"/>
    </source>
</evidence>
<dbReference type="PROSITE" id="PS50198">
    <property type="entry name" value="PPIC_PPIASE_2"/>
    <property type="match status" value="1"/>
</dbReference>
<dbReference type="AlphaFoldDB" id="A0A839SVT4"/>
<dbReference type="Gene3D" id="3.10.50.40">
    <property type="match status" value="2"/>
</dbReference>
<dbReference type="Pfam" id="PF00639">
    <property type="entry name" value="Rotamase"/>
    <property type="match status" value="1"/>
</dbReference>
<evidence type="ECO:0000259" key="11">
    <source>
        <dbReference type="PROSITE" id="PS50198"/>
    </source>
</evidence>
<accession>A0A839SVT4</accession>
<evidence type="ECO:0000256" key="3">
    <source>
        <dbReference type="ARBA" id="ARBA00022764"/>
    </source>
</evidence>
<reference evidence="12 13" key="1">
    <citation type="submission" date="2020-08" db="EMBL/GenBank/DDBJ databases">
        <title>Genomic Encyclopedia of Type Strains, Phase III (KMG-III): the genomes of soil and plant-associated and newly described type strains.</title>
        <authorList>
            <person name="Whitman W."/>
        </authorList>
    </citation>
    <scope>NUCLEOTIDE SEQUENCE [LARGE SCALE GENOMIC DNA]</scope>
    <source>
        <strain evidence="12 13">CECT 8803</strain>
    </source>
</reference>
<evidence type="ECO:0000256" key="9">
    <source>
        <dbReference type="PROSITE-ProRule" id="PRU00278"/>
    </source>
</evidence>
<evidence type="ECO:0000256" key="2">
    <source>
        <dbReference type="ARBA" id="ARBA00022729"/>
    </source>
</evidence>
<keyword evidence="13" id="KW-1185">Reference proteome</keyword>
<dbReference type="InterPro" id="IPR027304">
    <property type="entry name" value="Trigger_fact/SurA_dom_sf"/>
</dbReference>
<dbReference type="SUPFAM" id="SSF54534">
    <property type="entry name" value="FKBP-like"/>
    <property type="match status" value="2"/>
</dbReference>
<feature type="signal peptide" evidence="10">
    <location>
        <begin position="1"/>
        <end position="24"/>
    </location>
</feature>
<evidence type="ECO:0000256" key="1">
    <source>
        <dbReference type="ARBA" id="ARBA00018370"/>
    </source>
</evidence>
<evidence type="ECO:0000256" key="4">
    <source>
        <dbReference type="ARBA" id="ARBA00023110"/>
    </source>
</evidence>
<sequence length="416" mass="45744">MKKAYGLIVALLLLAPVALNSARAQDTLRAAAVVNDDVISVLDLSLRTRLAIASIGAKDSPEIRQRLTPQVLRALIDERLQLQEAKRLSLEPTEQEVEEAFAAIAQGNNMSPEQFTEVLRQNNVLPTAVKDQARAELAWRGVVERRIRRQITISNEQIGAEIERLKGQDGQLQYRIAELFLSVDNPGDEARVSENIARLADEIRKGTPFQAVAKQFSQSSTASVGGDLGWVTLDQIDPAVARAVQGLQKNGLAGPIRGTAGYYIVGLIDQRTFRLGEQLIDTRAIALPVRPGTSAEVIEQRMAQLAAIQPRIESCTNLQTLAKEAGEDAVVRDTGRQRPQDLPPDVARAIEGVAVGQASAPFRRADALIIAVVCGRDSSGIDRKRVEERLVQEQIELRARRYLRDLRRSADLDIRI</sequence>
<evidence type="ECO:0000256" key="7">
    <source>
        <dbReference type="ARBA" id="ARBA00030642"/>
    </source>
</evidence>
<dbReference type="Gene3D" id="1.10.4030.10">
    <property type="entry name" value="Porin chaperone SurA, peptide-binding domain"/>
    <property type="match status" value="1"/>
</dbReference>
<evidence type="ECO:0000256" key="8">
    <source>
        <dbReference type="ARBA" id="ARBA00031484"/>
    </source>
</evidence>
<dbReference type="InterPro" id="IPR015391">
    <property type="entry name" value="SurA_N"/>
</dbReference>
<comment type="caution">
    <text evidence="12">The sequence shown here is derived from an EMBL/GenBank/DDBJ whole genome shotgun (WGS) entry which is preliminary data.</text>
</comment>
<organism evidence="12 13">
    <name type="scientific">Limibacillus halophilus</name>
    <dbReference type="NCBI Taxonomy" id="1579333"/>
    <lineage>
        <taxon>Bacteria</taxon>
        <taxon>Pseudomonadati</taxon>
        <taxon>Pseudomonadota</taxon>
        <taxon>Alphaproteobacteria</taxon>
        <taxon>Rhodospirillales</taxon>
        <taxon>Rhodovibrionaceae</taxon>
        <taxon>Limibacillus</taxon>
    </lineage>
</organism>
<name>A0A839SVT4_9PROT</name>
<dbReference type="PANTHER" id="PTHR47637">
    <property type="entry name" value="CHAPERONE SURA"/>
    <property type="match status" value="1"/>
</dbReference>
<evidence type="ECO:0000313" key="12">
    <source>
        <dbReference type="EMBL" id="MBB3065053.1"/>
    </source>
</evidence>
<keyword evidence="5" id="KW-0143">Chaperone</keyword>
<protein>
    <recommendedName>
        <fullName evidence="1">Parvulin-like PPIase</fullName>
    </recommendedName>
    <alternativeName>
        <fullName evidence="7">Peptidyl-prolyl cis-trans isomerase plp</fullName>
    </alternativeName>
    <alternativeName>
        <fullName evidence="8">Rotamase plp</fullName>
    </alternativeName>
</protein>
<evidence type="ECO:0000256" key="6">
    <source>
        <dbReference type="ARBA" id="ARBA00023235"/>
    </source>
</evidence>
<keyword evidence="2 10" id="KW-0732">Signal</keyword>
<dbReference type="InterPro" id="IPR000297">
    <property type="entry name" value="PPIase_PpiC"/>
</dbReference>
<dbReference type="SUPFAM" id="SSF109998">
    <property type="entry name" value="Triger factor/SurA peptide-binding domain-like"/>
    <property type="match status" value="1"/>
</dbReference>
<evidence type="ECO:0000313" key="13">
    <source>
        <dbReference type="Proteomes" id="UP000581135"/>
    </source>
</evidence>
<dbReference type="EMBL" id="JACHXA010000003">
    <property type="protein sequence ID" value="MBB3065053.1"/>
    <property type="molecule type" value="Genomic_DNA"/>
</dbReference>
<feature type="chain" id="PRO_5032835350" description="Parvulin-like PPIase" evidence="10">
    <location>
        <begin position="25"/>
        <end position="416"/>
    </location>
</feature>
<keyword evidence="4 9" id="KW-0697">Rotamase</keyword>
<feature type="domain" description="PpiC" evidence="11">
    <location>
        <begin position="171"/>
        <end position="269"/>
    </location>
</feature>
<dbReference type="InterPro" id="IPR050280">
    <property type="entry name" value="OMP_Chaperone_SurA"/>
</dbReference>
<keyword evidence="3" id="KW-0574">Periplasm</keyword>